<comment type="similarity">
    <text evidence="2 9 10">Belongs to the CRISPR-associated endoribonuclease Cas2 protein family.</text>
</comment>
<evidence type="ECO:0000256" key="6">
    <source>
        <dbReference type="ARBA" id="ARBA00022801"/>
    </source>
</evidence>
<dbReference type="CDD" id="cd09725">
    <property type="entry name" value="Cas2_I_II_III"/>
    <property type="match status" value="1"/>
</dbReference>
<dbReference type="NCBIfam" id="TIGR01573">
    <property type="entry name" value="cas2"/>
    <property type="match status" value="1"/>
</dbReference>
<dbReference type="GO" id="GO:0016787">
    <property type="term" value="F:hydrolase activity"/>
    <property type="evidence" value="ECO:0007669"/>
    <property type="project" value="UniProtKB-KW"/>
</dbReference>
<keyword evidence="3 9" id="KW-0540">Nuclease</keyword>
<dbReference type="HAMAP" id="MF_01471">
    <property type="entry name" value="Cas2"/>
    <property type="match status" value="1"/>
</dbReference>
<comment type="caution">
    <text evidence="11">The sequence shown here is derived from an EMBL/GenBank/DDBJ whole genome shotgun (WGS) entry which is preliminary data.</text>
</comment>
<keyword evidence="5 9" id="KW-0255">Endonuclease</keyword>
<name>A0A7C4EVC8_9BACT</name>
<dbReference type="EC" id="3.1.-.-" evidence="9"/>
<dbReference type="PANTHER" id="PTHR34405">
    <property type="entry name" value="CRISPR-ASSOCIATED ENDORIBONUCLEASE CAS2"/>
    <property type="match status" value="1"/>
</dbReference>
<dbReference type="GO" id="GO:0051607">
    <property type="term" value="P:defense response to virus"/>
    <property type="evidence" value="ECO:0007669"/>
    <property type="project" value="UniProtKB-UniRule"/>
</dbReference>
<evidence type="ECO:0000256" key="1">
    <source>
        <dbReference type="ARBA" id="ARBA00001946"/>
    </source>
</evidence>
<comment type="subunit">
    <text evidence="9">Homodimer, forms a heterotetramer with a Cas1 homodimer.</text>
</comment>
<evidence type="ECO:0000256" key="4">
    <source>
        <dbReference type="ARBA" id="ARBA00022723"/>
    </source>
</evidence>
<gene>
    <name evidence="9 11" type="primary">cas2</name>
    <name evidence="11" type="ORF">ENV54_02320</name>
</gene>
<reference evidence="11" key="1">
    <citation type="journal article" date="2020" name="mSystems">
        <title>Genome- and Community-Level Interaction Insights into Carbon Utilization and Element Cycling Functions of Hydrothermarchaeota in Hydrothermal Sediment.</title>
        <authorList>
            <person name="Zhou Z."/>
            <person name="Liu Y."/>
            <person name="Xu W."/>
            <person name="Pan J."/>
            <person name="Luo Z.H."/>
            <person name="Li M."/>
        </authorList>
    </citation>
    <scope>NUCLEOTIDE SEQUENCE [LARGE SCALE GENOMIC DNA]</scope>
    <source>
        <strain evidence="11">SpSt-769</strain>
    </source>
</reference>
<dbReference type="GO" id="GO:0004521">
    <property type="term" value="F:RNA endonuclease activity"/>
    <property type="evidence" value="ECO:0007669"/>
    <property type="project" value="UniProtKB-UniRule"/>
</dbReference>
<keyword evidence="7 9" id="KW-0460">Magnesium</keyword>
<keyword evidence="6 9" id="KW-0378">Hydrolase</keyword>
<evidence type="ECO:0000256" key="5">
    <source>
        <dbReference type="ARBA" id="ARBA00022759"/>
    </source>
</evidence>
<organism evidence="11">
    <name type="scientific">Desulfomonile tiedjei</name>
    <dbReference type="NCBI Taxonomy" id="2358"/>
    <lineage>
        <taxon>Bacteria</taxon>
        <taxon>Pseudomonadati</taxon>
        <taxon>Thermodesulfobacteriota</taxon>
        <taxon>Desulfomonilia</taxon>
        <taxon>Desulfomonilales</taxon>
        <taxon>Desulfomonilaceae</taxon>
        <taxon>Desulfomonile</taxon>
    </lineage>
</organism>
<evidence type="ECO:0000256" key="10">
    <source>
        <dbReference type="PIRNR" id="PIRNR032582"/>
    </source>
</evidence>
<dbReference type="InterPro" id="IPR021127">
    <property type="entry name" value="CRISPR_associated_Cas2"/>
</dbReference>
<evidence type="ECO:0000256" key="3">
    <source>
        <dbReference type="ARBA" id="ARBA00022722"/>
    </source>
</evidence>
<dbReference type="GO" id="GO:0043571">
    <property type="term" value="P:maintenance of CRISPR repeat elements"/>
    <property type="evidence" value="ECO:0007669"/>
    <property type="project" value="UniProtKB-UniRule"/>
</dbReference>
<evidence type="ECO:0000256" key="8">
    <source>
        <dbReference type="ARBA" id="ARBA00023118"/>
    </source>
</evidence>
<evidence type="ECO:0000256" key="7">
    <source>
        <dbReference type="ARBA" id="ARBA00022842"/>
    </source>
</evidence>
<evidence type="ECO:0000256" key="2">
    <source>
        <dbReference type="ARBA" id="ARBA00009959"/>
    </source>
</evidence>
<protein>
    <recommendedName>
        <fullName evidence="9">CRISPR-associated endoribonuclease Cas2</fullName>
        <ecNumber evidence="9">3.1.-.-</ecNumber>
    </recommendedName>
</protein>
<evidence type="ECO:0000256" key="9">
    <source>
        <dbReference type="HAMAP-Rule" id="MF_01471"/>
    </source>
</evidence>
<dbReference type="PIRSF" id="PIRSF032582">
    <property type="entry name" value="Cas2"/>
    <property type="match status" value="1"/>
</dbReference>
<dbReference type="Pfam" id="PF09827">
    <property type="entry name" value="CRISPR_Cas2"/>
    <property type="match status" value="1"/>
</dbReference>
<comment type="function">
    <text evidence="9">CRISPR (clustered regularly interspaced short palindromic repeat), is an adaptive immune system that provides protection against mobile genetic elements (viruses, transposable elements and conjugative plasmids). CRISPR clusters contain sequences complementary to antecedent mobile elements and target invading nucleic acids. CRISPR clusters are transcribed and processed into CRISPR RNA (crRNA). Functions as a ssRNA-specific endoribonuclease. Involved in the integration of spacer DNA into the CRISPR cassette.</text>
</comment>
<sequence>MFVVVAYDIVDDRKRLRVAKLMKQYGVRVQKSVFECILDDRRYLRMKEQIEKVIDWEEDGVRYYTLCSGCVKNIETSGVGIVVDDEEVIVV</sequence>
<dbReference type="SUPFAM" id="SSF143430">
    <property type="entry name" value="TTP0101/SSO1404-like"/>
    <property type="match status" value="1"/>
</dbReference>
<accession>A0A7C4EVC8</accession>
<dbReference type="AlphaFoldDB" id="A0A7C4EVC8"/>
<evidence type="ECO:0000313" key="11">
    <source>
        <dbReference type="EMBL" id="HGH60116.1"/>
    </source>
</evidence>
<feature type="binding site" evidence="9">
    <location>
        <position position="8"/>
    </location>
    <ligand>
        <name>Mg(2+)</name>
        <dbReference type="ChEBI" id="CHEBI:18420"/>
        <note>catalytic</note>
    </ligand>
</feature>
<dbReference type="InterPro" id="IPR019199">
    <property type="entry name" value="Virulence_VapD/CRISPR_Cas2"/>
</dbReference>
<comment type="cofactor">
    <cofactor evidence="1 9">
        <name>Mg(2+)</name>
        <dbReference type="ChEBI" id="CHEBI:18420"/>
    </cofactor>
</comment>
<keyword evidence="4 9" id="KW-0479">Metal-binding</keyword>
<dbReference type="PANTHER" id="PTHR34405:SF3">
    <property type="entry name" value="CRISPR-ASSOCIATED ENDORIBONUCLEASE CAS2 3"/>
    <property type="match status" value="1"/>
</dbReference>
<dbReference type="Gene3D" id="3.30.70.240">
    <property type="match status" value="1"/>
</dbReference>
<dbReference type="EMBL" id="DTGT01000074">
    <property type="protein sequence ID" value="HGH60116.1"/>
    <property type="molecule type" value="Genomic_DNA"/>
</dbReference>
<keyword evidence="8 9" id="KW-0051">Antiviral defense</keyword>
<proteinExistence type="inferred from homology"/>
<dbReference type="GO" id="GO:0046872">
    <property type="term" value="F:metal ion binding"/>
    <property type="evidence" value="ECO:0007669"/>
    <property type="project" value="UniProtKB-UniRule"/>
</dbReference>